<evidence type="ECO:0000313" key="10">
    <source>
        <dbReference type="Proteomes" id="UP001314229"/>
    </source>
</evidence>
<proteinExistence type="predicted"/>
<evidence type="ECO:0000256" key="7">
    <source>
        <dbReference type="ARBA" id="ARBA00047899"/>
    </source>
</evidence>
<gene>
    <name evidence="9" type="ORF">FSCOSCO3_A001896</name>
</gene>
<reference evidence="9 10" key="1">
    <citation type="submission" date="2024-01" db="EMBL/GenBank/DDBJ databases">
        <authorList>
            <person name="Alioto T."/>
            <person name="Alioto T."/>
            <person name="Gomez Garrido J."/>
        </authorList>
    </citation>
    <scope>NUCLEOTIDE SEQUENCE [LARGE SCALE GENOMIC DNA]</scope>
</reference>
<dbReference type="EC" id="2.7.11.1" evidence="1"/>
<comment type="catalytic activity">
    <reaction evidence="8">
        <text>L-seryl-[protein] + ATP = O-phospho-L-seryl-[protein] + ADP + H(+)</text>
        <dbReference type="Rhea" id="RHEA:17989"/>
        <dbReference type="Rhea" id="RHEA-COMP:9863"/>
        <dbReference type="Rhea" id="RHEA-COMP:11604"/>
        <dbReference type="ChEBI" id="CHEBI:15378"/>
        <dbReference type="ChEBI" id="CHEBI:29999"/>
        <dbReference type="ChEBI" id="CHEBI:30616"/>
        <dbReference type="ChEBI" id="CHEBI:83421"/>
        <dbReference type="ChEBI" id="CHEBI:456216"/>
        <dbReference type="EC" id="2.7.11.1"/>
    </reaction>
</comment>
<keyword evidence="4" id="KW-0547">Nucleotide-binding</keyword>
<dbReference type="PANTHER" id="PTHR44899:SF4">
    <property type="entry name" value="SERINE_THREONINE-PROTEIN KINASE NEK1"/>
    <property type="match status" value="1"/>
</dbReference>
<dbReference type="InterPro" id="IPR051131">
    <property type="entry name" value="NEK_Ser/Thr_kinase_NIMA"/>
</dbReference>
<dbReference type="GO" id="GO:0004674">
    <property type="term" value="F:protein serine/threonine kinase activity"/>
    <property type="evidence" value="ECO:0007669"/>
    <property type="project" value="UniProtKB-KW"/>
</dbReference>
<evidence type="ECO:0000256" key="4">
    <source>
        <dbReference type="ARBA" id="ARBA00022741"/>
    </source>
</evidence>
<feature type="non-terminal residue" evidence="9">
    <location>
        <position position="1"/>
    </location>
</feature>
<dbReference type="SUPFAM" id="SSF56112">
    <property type="entry name" value="Protein kinase-like (PK-like)"/>
    <property type="match status" value="1"/>
</dbReference>
<dbReference type="GO" id="GO:0005524">
    <property type="term" value="F:ATP binding"/>
    <property type="evidence" value="ECO:0007669"/>
    <property type="project" value="UniProtKB-KW"/>
</dbReference>
<dbReference type="PANTHER" id="PTHR44899">
    <property type="entry name" value="CAMK FAMILY PROTEIN KINASE"/>
    <property type="match status" value="1"/>
</dbReference>
<dbReference type="InterPro" id="IPR011009">
    <property type="entry name" value="Kinase-like_dom_sf"/>
</dbReference>
<keyword evidence="2" id="KW-0723">Serine/threonine-protein kinase</keyword>
<sequence>DCSRMNLEQKIISGSYPPVSDHYSKELCYLLAQLLKHDPTQRPTVSSILDERFLSCRIQRITGQSETFMISEEKIQKKRLEEDK</sequence>
<evidence type="ECO:0000256" key="8">
    <source>
        <dbReference type="ARBA" id="ARBA00048679"/>
    </source>
</evidence>
<keyword evidence="6" id="KW-0067">ATP-binding</keyword>
<evidence type="ECO:0000256" key="1">
    <source>
        <dbReference type="ARBA" id="ARBA00012513"/>
    </source>
</evidence>
<comment type="caution">
    <text evidence="9">The sequence shown here is derived from an EMBL/GenBank/DDBJ whole genome shotgun (WGS) entry which is preliminary data.</text>
</comment>
<dbReference type="EMBL" id="CAWUFR010001998">
    <property type="protein sequence ID" value="CAK6984610.1"/>
    <property type="molecule type" value="Genomic_DNA"/>
</dbReference>
<name>A0AAV1QMI5_SCOSC</name>
<evidence type="ECO:0000256" key="3">
    <source>
        <dbReference type="ARBA" id="ARBA00022679"/>
    </source>
</evidence>
<keyword evidence="10" id="KW-1185">Reference proteome</keyword>
<evidence type="ECO:0000256" key="6">
    <source>
        <dbReference type="ARBA" id="ARBA00022840"/>
    </source>
</evidence>
<dbReference type="Gene3D" id="1.10.510.10">
    <property type="entry name" value="Transferase(Phosphotransferase) domain 1"/>
    <property type="match status" value="1"/>
</dbReference>
<comment type="catalytic activity">
    <reaction evidence="7">
        <text>L-threonyl-[protein] + ATP = O-phospho-L-threonyl-[protein] + ADP + H(+)</text>
        <dbReference type="Rhea" id="RHEA:46608"/>
        <dbReference type="Rhea" id="RHEA-COMP:11060"/>
        <dbReference type="Rhea" id="RHEA-COMP:11605"/>
        <dbReference type="ChEBI" id="CHEBI:15378"/>
        <dbReference type="ChEBI" id="CHEBI:30013"/>
        <dbReference type="ChEBI" id="CHEBI:30616"/>
        <dbReference type="ChEBI" id="CHEBI:61977"/>
        <dbReference type="ChEBI" id="CHEBI:456216"/>
        <dbReference type="EC" id="2.7.11.1"/>
    </reaction>
</comment>
<accession>A0AAV1QMI5</accession>
<keyword evidence="5 9" id="KW-0418">Kinase</keyword>
<keyword evidence="3" id="KW-0808">Transferase</keyword>
<dbReference type="AlphaFoldDB" id="A0AAV1QMI5"/>
<evidence type="ECO:0000256" key="2">
    <source>
        <dbReference type="ARBA" id="ARBA00022527"/>
    </source>
</evidence>
<evidence type="ECO:0000313" key="9">
    <source>
        <dbReference type="EMBL" id="CAK6984610.1"/>
    </source>
</evidence>
<evidence type="ECO:0000256" key="5">
    <source>
        <dbReference type="ARBA" id="ARBA00022777"/>
    </source>
</evidence>
<organism evidence="9 10">
    <name type="scientific">Scomber scombrus</name>
    <name type="common">Atlantic mackerel</name>
    <name type="synonym">Scomber vernalis</name>
    <dbReference type="NCBI Taxonomy" id="13677"/>
    <lineage>
        <taxon>Eukaryota</taxon>
        <taxon>Metazoa</taxon>
        <taxon>Chordata</taxon>
        <taxon>Craniata</taxon>
        <taxon>Vertebrata</taxon>
        <taxon>Euteleostomi</taxon>
        <taxon>Actinopterygii</taxon>
        <taxon>Neopterygii</taxon>
        <taxon>Teleostei</taxon>
        <taxon>Neoteleostei</taxon>
        <taxon>Acanthomorphata</taxon>
        <taxon>Pelagiaria</taxon>
        <taxon>Scombriformes</taxon>
        <taxon>Scombridae</taxon>
        <taxon>Scomber</taxon>
    </lineage>
</organism>
<dbReference type="Proteomes" id="UP001314229">
    <property type="component" value="Unassembled WGS sequence"/>
</dbReference>
<protein>
    <recommendedName>
        <fullName evidence="1">non-specific serine/threonine protein kinase</fullName>
        <ecNumber evidence="1">2.7.11.1</ecNumber>
    </recommendedName>
</protein>
<feature type="non-terminal residue" evidence="9">
    <location>
        <position position="84"/>
    </location>
</feature>